<organism evidence="2 3">
    <name type="scientific">Bacteroides helcogenes (strain ATCC 35417 / DSM 20613 / JCM 6297 / CCUG 15421 / P 36-108)</name>
    <dbReference type="NCBI Taxonomy" id="693979"/>
    <lineage>
        <taxon>Bacteria</taxon>
        <taxon>Pseudomonadati</taxon>
        <taxon>Bacteroidota</taxon>
        <taxon>Bacteroidia</taxon>
        <taxon>Bacteroidales</taxon>
        <taxon>Bacteroidaceae</taxon>
        <taxon>Bacteroides</taxon>
    </lineage>
</organism>
<dbReference type="EMBL" id="CP002352">
    <property type="protein sequence ID" value="ADV44600.1"/>
    <property type="molecule type" value="Genomic_DNA"/>
</dbReference>
<dbReference type="OrthoDB" id="9806951at2"/>
<sequence length="637" mass="73331">MNIDVNSQLQKHSIFRVGEVYSVNGREVCIKVDKNKNLSHLLYKGNVIKNVSVGSYLKILKGFICLVAKVESETIKENYSVNVDYHNKNEEISRLLIIKLIGYFENKEYHKGVKELPLIGNECLLMDNEEFSLIHKFAKDGELTLQLGHLMTDNNVPIEIGINKLFSSHIGIFGNTGSGKSYTLANIYKKLFEKIGNNNKFKDNAKFLLFDFNGEYSGKNVITNNKKVYKLTTRTDNGDKIPLKKEDLLTPQILYILSSATEKTQQPFIQRTLNLYSHIHKDKKDEQEVLNHFKNFFTIQLKSIFSLHDAQKTRQLLNYASNILYEDTHNDIEKGLVADLELYSNGNFKIKGSENDFITDKNIDSKFESLHIKEVLDNYNFSPDFIKNLISFLYLEIITDVLQNTASNEHIIPAINKLKGVMLYFSKVFEISESDDFWDGNNLVVIDLNMVRTDIKKLIPLLLSSKLYNEQKEKKESELSKSLNIIIDEAHNVLSYESMRESESWKDFRLETFEEIIKEGRKFGVFLTIASQRPSDISATIISQLHNYFIHRLINNKDLEMIEKAVSYLDRLSVESLPILPVGACVLSGVIADLPIIIQVDKLDNMHRPQSDNINLLESWIDDDNTELNDKEYYGEK</sequence>
<feature type="domain" description="Helicase HerA central" evidence="1">
    <location>
        <begin position="146"/>
        <end position="342"/>
    </location>
</feature>
<dbReference type="HOGENOM" id="CLU_023842_1_1_10"/>
<dbReference type="STRING" id="693979.Bache_2647"/>
<evidence type="ECO:0000313" key="3">
    <source>
        <dbReference type="Proteomes" id="UP000008630"/>
    </source>
</evidence>
<dbReference type="PANTHER" id="PTHR42957:SF1">
    <property type="entry name" value="HELICASE MJ1565-RELATED"/>
    <property type="match status" value="1"/>
</dbReference>
<gene>
    <name evidence="2" type="ordered locus">Bache_2647</name>
</gene>
<dbReference type="Gene3D" id="3.40.50.300">
    <property type="entry name" value="P-loop containing nucleotide triphosphate hydrolases"/>
    <property type="match status" value="2"/>
</dbReference>
<dbReference type="InterPro" id="IPR027417">
    <property type="entry name" value="P-loop_NTPase"/>
</dbReference>
<dbReference type="PANTHER" id="PTHR42957">
    <property type="entry name" value="HELICASE MJ1565-RELATED"/>
    <property type="match status" value="1"/>
</dbReference>
<dbReference type="eggNOG" id="COG0433">
    <property type="taxonomic scope" value="Bacteria"/>
</dbReference>
<evidence type="ECO:0000259" key="1">
    <source>
        <dbReference type="Pfam" id="PF01935"/>
    </source>
</evidence>
<dbReference type="InterPro" id="IPR008571">
    <property type="entry name" value="HerA-like"/>
</dbReference>
<dbReference type="Pfam" id="PF01935">
    <property type="entry name" value="DUF87"/>
    <property type="match status" value="1"/>
</dbReference>
<dbReference type="InterPro" id="IPR002789">
    <property type="entry name" value="HerA_central"/>
</dbReference>
<name>E6SWD9_BACT6</name>
<evidence type="ECO:0000313" key="2">
    <source>
        <dbReference type="EMBL" id="ADV44600.1"/>
    </source>
</evidence>
<keyword evidence="3" id="KW-1185">Reference proteome</keyword>
<accession>E6SWD9</accession>
<dbReference type="KEGG" id="bhl:Bache_2647"/>
<dbReference type="PATRIC" id="fig|693979.3.peg.2772"/>
<dbReference type="Proteomes" id="UP000008630">
    <property type="component" value="Chromosome"/>
</dbReference>
<dbReference type="CDD" id="cd01127">
    <property type="entry name" value="TrwB_TraG_TraD_VirD4"/>
    <property type="match status" value="1"/>
</dbReference>
<dbReference type="AlphaFoldDB" id="E6SWD9"/>
<dbReference type="SUPFAM" id="SSF52540">
    <property type="entry name" value="P-loop containing nucleoside triphosphate hydrolases"/>
    <property type="match status" value="1"/>
</dbReference>
<reference key="1">
    <citation type="submission" date="2010-11" db="EMBL/GenBank/DDBJ databases">
        <title>The complete genome of Bacteroides helcogenes P 36-108.</title>
        <authorList>
            <consortium name="US DOE Joint Genome Institute (JGI-PGF)"/>
            <person name="Lucas S."/>
            <person name="Copeland A."/>
            <person name="Lapidus A."/>
            <person name="Bruce D."/>
            <person name="Goodwin L."/>
            <person name="Pitluck S."/>
            <person name="Kyrpides N."/>
            <person name="Mavromatis K."/>
            <person name="Ivanova N."/>
            <person name="Zeytun A."/>
            <person name="Brettin T."/>
            <person name="Detter J.C."/>
            <person name="Tapia R."/>
            <person name="Han C."/>
            <person name="Land M."/>
            <person name="Hauser L."/>
            <person name="Markowitz V."/>
            <person name="Cheng J.-F."/>
            <person name="Hugenholtz P."/>
            <person name="Woyke T."/>
            <person name="Wu D."/>
            <person name="Gronow S."/>
            <person name="Wellnitz S."/>
            <person name="Brambilla E."/>
            <person name="Klenk H.-P."/>
            <person name="Eisen J.A."/>
        </authorList>
    </citation>
    <scope>NUCLEOTIDE SEQUENCE</scope>
    <source>
        <strain>P 36-108</strain>
    </source>
</reference>
<protein>
    <recommendedName>
        <fullName evidence="1">Helicase HerA central domain-containing protein</fullName>
    </recommendedName>
</protein>
<proteinExistence type="predicted"/>
<dbReference type="RefSeq" id="WP_013548187.1">
    <property type="nucleotide sequence ID" value="NC_014933.1"/>
</dbReference>
<reference evidence="2 3" key="2">
    <citation type="journal article" date="2011" name="Stand. Genomic Sci.">
        <title>Complete genome sequence of Bacteroides helcogenes type strain (P 36-108).</title>
        <authorList>
            <person name="Pati A."/>
            <person name="Gronow S."/>
            <person name="Zeytun A."/>
            <person name="Lapidus A."/>
            <person name="Nolan M."/>
            <person name="Hammon N."/>
            <person name="Deshpande S."/>
            <person name="Cheng J.F."/>
            <person name="Tapia R."/>
            <person name="Han C."/>
            <person name="Goodwin L."/>
            <person name="Pitluck S."/>
            <person name="Liolios K."/>
            <person name="Pagani I."/>
            <person name="Ivanova N."/>
            <person name="Mavromatis K."/>
            <person name="Chen A."/>
            <person name="Palaniappan K."/>
            <person name="Land M."/>
            <person name="Hauser L."/>
            <person name="Chang Y.J."/>
            <person name="Jeffries C.D."/>
            <person name="Detter J.C."/>
            <person name="Brambilla E."/>
            <person name="Rohde M."/>
            <person name="Goker M."/>
            <person name="Woyke T."/>
            <person name="Bristow J."/>
            <person name="Eisen J.A."/>
            <person name="Markowitz V."/>
            <person name="Hugenholtz P."/>
            <person name="Kyrpides N.C."/>
            <person name="Klenk H.P."/>
            <person name="Lucas S."/>
        </authorList>
    </citation>
    <scope>NUCLEOTIDE SEQUENCE [LARGE SCALE GENOMIC DNA]</scope>
    <source>
        <strain evidence="3">ATCC 35417 / DSM 20613 / JCM 6297 / CCUG 15421 / P 36-108</strain>
    </source>
</reference>